<dbReference type="Gene3D" id="2.50.20.20">
    <property type="match status" value="1"/>
</dbReference>
<accession>A0A938XVA1</accession>
<keyword evidence="1" id="KW-0732">Signal</keyword>
<name>A0A938XVA1_9BACL</name>
<evidence type="ECO:0008006" key="4">
    <source>
        <dbReference type="Google" id="ProtNLM"/>
    </source>
</evidence>
<dbReference type="EMBL" id="JAFBEB010000007">
    <property type="protein sequence ID" value="MBM7590767.1"/>
    <property type="molecule type" value="Genomic_DNA"/>
</dbReference>
<feature type="signal peptide" evidence="1">
    <location>
        <begin position="1"/>
        <end position="20"/>
    </location>
</feature>
<evidence type="ECO:0000313" key="2">
    <source>
        <dbReference type="EMBL" id="MBM7590767.1"/>
    </source>
</evidence>
<protein>
    <recommendedName>
        <fullName evidence="4">DUF5105 domain-containing protein</fullName>
    </recommendedName>
</protein>
<keyword evidence="3" id="KW-1185">Reference proteome</keyword>
<evidence type="ECO:0000256" key="1">
    <source>
        <dbReference type="SAM" id="SignalP"/>
    </source>
</evidence>
<reference evidence="2" key="1">
    <citation type="submission" date="2021-01" db="EMBL/GenBank/DDBJ databases">
        <title>Genomic Encyclopedia of Type Strains, Phase IV (KMG-IV): sequencing the most valuable type-strain genomes for metagenomic binning, comparative biology and taxonomic classification.</title>
        <authorList>
            <person name="Goeker M."/>
        </authorList>
    </citation>
    <scope>NUCLEOTIDE SEQUENCE</scope>
    <source>
        <strain evidence="2">DSM 25523</strain>
    </source>
</reference>
<gene>
    <name evidence="2" type="ORF">JOD01_002377</name>
</gene>
<dbReference type="RefSeq" id="WP_204518512.1">
    <property type="nucleotide sequence ID" value="NZ_BAABIN010000016.1"/>
</dbReference>
<feature type="chain" id="PRO_5038360365" description="DUF5105 domain-containing protein" evidence="1">
    <location>
        <begin position="21"/>
        <end position="396"/>
    </location>
</feature>
<evidence type="ECO:0000313" key="3">
    <source>
        <dbReference type="Proteomes" id="UP000717624"/>
    </source>
</evidence>
<organism evidence="2 3">
    <name type="scientific">Brevibacillus fulvus</name>
    <dbReference type="NCBI Taxonomy" id="1125967"/>
    <lineage>
        <taxon>Bacteria</taxon>
        <taxon>Bacillati</taxon>
        <taxon>Bacillota</taxon>
        <taxon>Bacilli</taxon>
        <taxon>Bacillales</taxon>
        <taxon>Paenibacillaceae</taxon>
        <taxon>Brevibacillus</taxon>
    </lineage>
</organism>
<dbReference type="AlphaFoldDB" id="A0A938XVA1"/>
<dbReference type="Proteomes" id="UP000717624">
    <property type="component" value="Unassembled WGS sequence"/>
</dbReference>
<proteinExistence type="predicted"/>
<comment type="caution">
    <text evidence="2">The sequence shown here is derived from an EMBL/GenBank/DDBJ whole genome shotgun (WGS) entry which is preliminary data.</text>
</comment>
<dbReference type="PROSITE" id="PS51257">
    <property type="entry name" value="PROKAR_LIPOPROTEIN"/>
    <property type="match status" value="1"/>
</dbReference>
<sequence>MWKKLGFLFLAAAFVLSGCVGETSLIGQSVVASLDNPNYQFQGTLKLTSDPQSLLALADDPDNEEAQALLEALHAGVTISGSESDLENAKFIIKANDDKLLRENGLWTGDEPASLELLAADNEVYLKTPLDSKYLKLDTSEQLAAEDAAQLKSFQEQANKLIIDFAKKYVSTFGYQFSDAQNLGTETVKLPTGESVKATHVALTLDLKELANMALFAAQDATTNADLKQFAVEFLLLTNSLAPEGDAQNVSAEQKRAEAAAMVDLGLTQLKTWLATEGKEYTPDKIVEMAKQEGLENLTLKLDYYVDDNKMPVRQIGNLSLTLKNTDQPTAKPVTIAFESDTYSWNFGKVPAIAAPTAENTVTTKQLTEDEDAMKAFDENGFLYPLIQSFQEEASY</sequence>